<dbReference type="SUPFAM" id="SSF52540">
    <property type="entry name" value="P-loop containing nucleoside triphosphate hydrolases"/>
    <property type="match status" value="1"/>
</dbReference>
<evidence type="ECO:0000256" key="1">
    <source>
        <dbReference type="SAM" id="Coils"/>
    </source>
</evidence>
<comment type="caution">
    <text evidence="3">The sequence shown here is derived from an EMBL/GenBank/DDBJ whole genome shotgun (WGS) entry which is preliminary data.</text>
</comment>
<gene>
    <name evidence="3" type="ORF">GCM10008955_34840</name>
</gene>
<accession>A0ABQ2F443</accession>
<keyword evidence="1" id="KW-0175">Coiled coil</keyword>
<dbReference type="InterPro" id="IPR011704">
    <property type="entry name" value="ATPase_dyneun-rel_AAA"/>
</dbReference>
<dbReference type="EMBL" id="BMPP01000018">
    <property type="protein sequence ID" value="GGK37973.1"/>
    <property type="molecule type" value="Genomic_DNA"/>
</dbReference>
<sequence>MVFGELEDLEAYYNTNNPKEPVLKIGKLILDKKLKETHKLTHGEYILVQISPENLPKVSNHKAWGIFICKITPEQYHQFTINHPLMGKDNIYTLWNEFTNIQRNIQAEVDKAFEERSQIIRNREIELERVKDTYDTDYQNKIDGLTEEQAELKEKYKELAIAQENLKIRETEFEQAVKWYDRVGGQEAFERAAAARLKFTHFTPHERRSKRPLAVIKSLQNAIRESGFQVLDESLDQNSDQTLESWLTCFLASTLTGQLLLLSGPAGAGKSALCMRLSQLLGVAYSVIPVRPSWTEASDLLGFYSQTRSSFNATPFTEALMSAVEHDKGDGLSLISLDEINLSRLEDYAADLLSQWEKTFQAHEVGCIRLYAESIYDDLELAEEAKSKSHMLNKVIFPPVVDLPRSLVIAGTLNADQAGEPLSPKVLDRSYVIQVPASSSAKLLPIRQQKTPLNPVWSLSKSDIDSLRQSAQEVNQDMVDTWKKICGWQPFLDGLGIPVSYRSQQAFSALAHAAMLLTDSSIQKNITKRAVLNAADIYIQTKLLPWINFPAEDYEKGRHLVEWHEKILREVHFEGTKRALTILKDAYNENKHVNYLR</sequence>
<feature type="coiled-coil region" evidence="1">
    <location>
        <begin position="135"/>
        <end position="169"/>
    </location>
</feature>
<dbReference type="Gene3D" id="3.40.50.300">
    <property type="entry name" value="P-loop containing nucleotide triphosphate hydrolases"/>
    <property type="match status" value="1"/>
</dbReference>
<dbReference type="Pfam" id="PF07728">
    <property type="entry name" value="AAA_5"/>
    <property type="match status" value="1"/>
</dbReference>
<keyword evidence="4" id="KW-1185">Reference proteome</keyword>
<evidence type="ECO:0000259" key="2">
    <source>
        <dbReference type="Pfam" id="PF07728"/>
    </source>
</evidence>
<dbReference type="Proteomes" id="UP000647587">
    <property type="component" value="Unassembled WGS sequence"/>
</dbReference>
<organism evidence="3 4">
    <name type="scientific">Deinococcus malanensis</name>
    <dbReference type="NCBI Taxonomy" id="1706855"/>
    <lineage>
        <taxon>Bacteria</taxon>
        <taxon>Thermotogati</taxon>
        <taxon>Deinococcota</taxon>
        <taxon>Deinococci</taxon>
        <taxon>Deinococcales</taxon>
        <taxon>Deinococcaceae</taxon>
        <taxon>Deinococcus</taxon>
    </lineage>
</organism>
<feature type="domain" description="ATPase dynein-related AAA" evidence="2">
    <location>
        <begin position="260"/>
        <end position="344"/>
    </location>
</feature>
<dbReference type="InterPro" id="IPR027417">
    <property type="entry name" value="P-loop_NTPase"/>
</dbReference>
<name>A0ABQ2F443_9DEIO</name>
<reference evidence="4" key="1">
    <citation type="journal article" date="2019" name="Int. J. Syst. Evol. Microbiol.">
        <title>The Global Catalogue of Microorganisms (GCM) 10K type strain sequencing project: providing services to taxonomists for standard genome sequencing and annotation.</title>
        <authorList>
            <consortium name="The Broad Institute Genomics Platform"/>
            <consortium name="The Broad Institute Genome Sequencing Center for Infectious Disease"/>
            <person name="Wu L."/>
            <person name="Ma J."/>
        </authorList>
    </citation>
    <scope>NUCLEOTIDE SEQUENCE [LARGE SCALE GENOMIC DNA]</scope>
    <source>
        <strain evidence="4">JCM 30331</strain>
    </source>
</reference>
<evidence type="ECO:0000313" key="4">
    <source>
        <dbReference type="Proteomes" id="UP000647587"/>
    </source>
</evidence>
<proteinExistence type="predicted"/>
<evidence type="ECO:0000313" key="3">
    <source>
        <dbReference type="EMBL" id="GGK37973.1"/>
    </source>
</evidence>
<protein>
    <recommendedName>
        <fullName evidence="2">ATPase dynein-related AAA domain-containing protein</fullName>
    </recommendedName>
</protein>